<dbReference type="RefSeq" id="XP_044938169.1">
    <property type="nucleotide sequence ID" value="XM_045082234.1"/>
</dbReference>
<dbReference type="Proteomes" id="UP000000715">
    <property type="component" value="Unplaced"/>
</dbReference>
<organism evidence="1 2">
    <name type="scientific">Mustela putorius furo</name>
    <name type="common">European domestic ferret</name>
    <name type="synonym">Mustela furo</name>
    <dbReference type="NCBI Taxonomy" id="9669"/>
    <lineage>
        <taxon>Eukaryota</taxon>
        <taxon>Metazoa</taxon>
        <taxon>Chordata</taxon>
        <taxon>Craniata</taxon>
        <taxon>Vertebrata</taxon>
        <taxon>Euteleostomi</taxon>
        <taxon>Mammalia</taxon>
        <taxon>Eutheria</taxon>
        <taxon>Laurasiatheria</taxon>
        <taxon>Carnivora</taxon>
        <taxon>Caniformia</taxon>
        <taxon>Musteloidea</taxon>
        <taxon>Mustelidae</taxon>
        <taxon>Mustelinae</taxon>
        <taxon>Mustela</taxon>
    </lineage>
</organism>
<reference evidence="2" key="1">
    <citation type="submission" date="2025-08" db="UniProtKB">
        <authorList>
            <consortium name="RefSeq"/>
        </authorList>
    </citation>
    <scope>IDENTIFICATION</scope>
    <source>
        <tissue evidence="2">Brain</tissue>
    </source>
</reference>
<evidence type="ECO:0000313" key="1">
    <source>
        <dbReference type="Proteomes" id="UP000000715"/>
    </source>
</evidence>
<proteinExistence type="predicted"/>
<protein>
    <submittedName>
        <fullName evidence="2">Histone H1.1 isoform X3</fullName>
    </submittedName>
</protein>
<name>A0A8U0V510_MUSPF</name>
<dbReference type="GeneID" id="106003375"/>
<dbReference type="CTD" id="3024"/>
<sequence length="168" mass="17950">MVPGWAVIHTFSSTRPQLEAVGLTAEPCGIWDNSVLSGLLWTWAPLRSAPGVTTETECLATTSANAARQLMSLGMMVTSFGVDGAEENAYKFSTAVHLAVCPGPVAISSHRALSLSTWGILTTEETVKEAGKVSSFPCAEDEGAFVSSHSLPHSHRVRCFLKDRSRIC</sequence>
<gene>
    <name evidence="2" type="primary">H1-1</name>
</gene>
<accession>A0A8U0V510</accession>
<evidence type="ECO:0000313" key="2">
    <source>
        <dbReference type="RefSeq" id="XP_044938169.1"/>
    </source>
</evidence>
<keyword evidence="1" id="KW-1185">Reference proteome</keyword>
<dbReference type="AlphaFoldDB" id="A0A8U0V510"/>